<sequence>MAIRGPVLQNMPSSGGCQLVTTPHPQLAAHGRTDVAGHAIYCRPIGSPPCLEFCPGKGPKSPSSMPQQPRRPGIWVQVVVGTCHFPLHGPKRHPTLVPRHLERAPVVGKKNDGVSDEVPASTSRARFQNASTAVKYTMTSLGTSQVFEFRAAAVMPWPPSFSRRFWKLATVIVSQATLTLQPAHLQILTKIVECRQVGDTDVALCYHDASTHWSYRLYPTYQFPSIKEPTSPWAAVVSSAASLSHRSDRVTHLNHRNLTLKVLESIRPLRNQSALTASPSIPLSRATIKTTRSVADLPRRWPCIGAASKYSLTAPDALPQPFCSPSDPELSDQPFAIPHHVLAASQPDNALPAPCFRAPIAKPAMWSLPSQIPSRIRARAIE</sequence>
<dbReference type="EMBL" id="MU004193">
    <property type="protein sequence ID" value="KAF2492657.1"/>
    <property type="molecule type" value="Genomic_DNA"/>
</dbReference>
<name>A0A6A6QP19_9PEZI</name>
<dbReference type="AlphaFoldDB" id="A0A6A6QP19"/>
<reference evidence="1" key="1">
    <citation type="journal article" date="2020" name="Stud. Mycol.">
        <title>101 Dothideomycetes genomes: a test case for predicting lifestyles and emergence of pathogens.</title>
        <authorList>
            <person name="Haridas S."/>
            <person name="Albert R."/>
            <person name="Binder M."/>
            <person name="Bloem J."/>
            <person name="Labutti K."/>
            <person name="Salamov A."/>
            <person name="Andreopoulos B."/>
            <person name="Baker S."/>
            <person name="Barry K."/>
            <person name="Bills G."/>
            <person name="Bluhm B."/>
            <person name="Cannon C."/>
            <person name="Castanera R."/>
            <person name="Culley D."/>
            <person name="Daum C."/>
            <person name="Ezra D."/>
            <person name="Gonzalez J."/>
            <person name="Henrissat B."/>
            <person name="Kuo A."/>
            <person name="Liang C."/>
            <person name="Lipzen A."/>
            <person name="Lutzoni F."/>
            <person name="Magnuson J."/>
            <person name="Mondo S."/>
            <person name="Nolan M."/>
            <person name="Ohm R."/>
            <person name="Pangilinan J."/>
            <person name="Park H.-J."/>
            <person name="Ramirez L."/>
            <person name="Alfaro M."/>
            <person name="Sun H."/>
            <person name="Tritt A."/>
            <person name="Yoshinaga Y."/>
            <person name="Zwiers L.-H."/>
            <person name="Turgeon B."/>
            <person name="Goodwin S."/>
            <person name="Spatafora J."/>
            <person name="Crous P."/>
            <person name="Grigoriev I."/>
        </authorList>
    </citation>
    <scope>NUCLEOTIDE SEQUENCE</scope>
    <source>
        <strain evidence="1">CBS 269.34</strain>
    </source>
</reference>
<gene>
    <name evidence="1" type="ORF">BU16DRAFT_563969</name>
</gene>
<protein>
    <submittedName>
        <fullName evidence="1">Uncharacterized protein</fullName>
    </submittedName>
</protein>
<proteinExistence type="predicted"/>
<evidence type="ECO:0000313" key="2">
    <source>
        <dbReference type="Proteomes" id="UP000799750"/>
    </source>
</evidence>
<keyword evidence="2" id="KW-1185">Reference proteome</keyword>
<dbReference type="PROSITE" id="PS51257">
    <property type="entry name" value="PROKAR_LIPOPROTEIN"/>
    <property type="match status" value="1"/>
</dbReference>
<organism evidence="1 2">
    <name type="scientific">Lophium mytilinum</name>
    <dbReference type="NCBI Taxonomy" id="390894"/>
    <lineage>
        <taxon>Eukaryota</taxon>
        <taxon>Fungi</taxon>
        <taxon>Dikarya</taxon>
        <taxon>Ascomycota</taxon>
        <taxon>Pezizomycotina</taxon>
        <taxon>Dothideomycetes</taxon>
        <taxon>Pleosporomycetidae</taxon>
        <taxon>Mytilinidiales</taxon>
        <taxon>Mytilinidiaceae</taxon>
        <taxon>Lophium</taxon>
    </lineage>
</organism>
<dbReference type="Proteomes" id="UP000799750">
    <property type="component" value="Unassembled WGS sequence"/>
</dbReference>
<accession>A0A6A6QP19</accession>
<evidence type="ECO:0000313" key="1">
    <source>
        <dbReference type="EMBL" id="KAF2492657.1"/>
    </source>
</evidence>